<evidence type="ECO:0000313" key="8">
    <source>
        <dbReference type="Proteomes" id="UP001267290"/>
    </source>
</evidence>
<dbReference type="InterPro" id="IPR006139">
    <property type="entry name" value="D-isomer_2_OHA_DH_cat_dom"/>
</dbReference>
<dbReference type="PANTHER" id="PTHR42789">
    <property type="entry name" value="D-ISOMER SPECIFIC 2-HYDROXYACID DEHYDROGENASE FAMILY PROTEIN (AFU_ORTHOLOGUE AFUA_6G10090)"/>
    <property type="match status" value="1"/>
</dbReference>
<comment type="caution">
    <text evidence="7">The sequence shown here is derived from an EMBL/GenBank/DDBJ whole genome shotgun (WGS) entry which is preliminary data.</text>
</comment>
<name>A0ABU1P0G1_9BACL</name>
<evidence type="ECO:0000259" key="6">
    <source>
        <dbReference type="Pfam" id="PF02826"/>
    </source>
</evidence>
<comment type="similarity">
    <text evidence="1 4">Belongs to the D-isomer specific 2-hydroxyacid dehydrogenase family.</text>
</comment>
<protein>
    <submittedName>
        <fullName evidence="7">D-3-phosphoglycerate dehydrogenase</fullName>
        <ecNumber evidence="7">1.1.1.95</ecNumber>
    </submittedName>
</protein>
<dbReference type="RefSeq" id="WP_310500679.1">
    <property type="nucleotide sequence ID" value="NZ_JAVDSB010000009.1"/>
</dbReference>
<accession>A0ABU1P0G1</accession>
<evidence type="ECO:0000256" key="3">
    <source>
        <dbReference type="ARBA" id="ARBA00023027"/>
    </source>
</evidence>
<evidence type="ECO:0000256" key="1">
    <source>
        <dbReference type="ARBA" id="ARBA00005854"/>
    </source>
</evidence>
<dbReference type="CDD" id="cd05299">
    <property type="entry name" value="CtBP_dh"/>
    <property type="match status" value="1"/>
</dbReference>
<evidence type="ECO:0000256" key="2">
    <source>
        <dbReference type="ARBA" id="ARBA00023002"/>
    </source>
</evidence>
<dbReference type="Gene3D" id="3.40.50.720">
    <property type="entry name" value="NAD(P)-binding Rossmann-like Domain"/>
    <property type="match status" value="2"/>
</dbReference>
<sequence length="326" mass="36053">MMTAYTVVVTDYGFPDLKQEEEVLLPMGVKLLSGQCKTQEEVLQLARHADAIISERAPITKAVIDSLERCKIIVRYGVGVDNVDIEAAKARNIPVVNVPDYGTGEVADHAMSLLLASVRKIPQVVAQVRRGVWQITPCRPLMGLNGKTLGIAGFGNIGKDVAKRAQSFGINTIGYDPFVQQTVFEQQYTQKVDWHQLLEQSDMISVHLPLTADTKHIFNRDAFERMKSTAYLINTSRGAVIHTESLIEALTSNQIAGAALDVLEQQPVALDSPLLQIEQCLITSHCAWYSESSLNRLQRHAALEVQRILNGERPKHIVNGVEVYSA</sequence>
<dbReference type="Pfam" id="PF00389">
    <property type="entry name" value="2-Hacid_dh"/>
    <property type="match status" value="1"/>
</dbReference>
<proteinExistence type="inferred from homology"/>
<dbReference type="GO" id="GO:0004617">
    <property type="term" value="F:phosphoglycerate dehydrogenase activity"/>
    <property type="evidence" value="ECO:0007669"/>
    <property type="project" value="UniProtKB-EC"/>
</dbReference>
<dbReference type="SUPFAM" id="SSF52283">
    <property type="entry name" value="Formate/glycerate dehydrogenase catalytic domain-like"/>
    <property type="match status" value="1"/>
</dbReference>
<dbReference type="InterPro" id="IPR050857">
    <property type="entry name" value="D-2-hydroxyacid_DH"/>
</dbReference>
<keyword evidence="8" id="KW-1185">Reference proteome</keyword>
<evidence type="ECO:0000313" key="7">
    <source>
        <dbReference type="EMBL" id="MDR6553195.1"/>
    </source>
</evidence>
<dbReference type="InterPro" id="IPR036291">
    <property type="entry name" value="NAD(P)-bd_dom_sf"/>
</dbReference>
<reference evidence="7 8" key="1">
    <citation type="submission" date="2023-07" db="EMBL/GenBank/DDBJ databases">
        <title>Sorghum-associated microbial communities from plants grown in Nebraska, USA.</title>
        <authorList>
            <person name="Schachtman D."/>
        </authorList>
    </citation>
    <scope>NUCLEOTIDE SEQUENCE [LARGE SCALE GENOMIC DNA]</scope>
    <source>
        <strain evidence="7 8">CC258</strain>
    </source>
</reference>
<dbReference type="InterPro" id="IPR006140">
    <property type="entry name" value="D-isomer_DH_NAD-bd"/>
</dbReference>
<feature type="domain" description="D-isomer specific 2-hydroxyacid dehydrogenase NAD-binding" evidence="6">
    <location>
        <begin position="111"/>
        <end position="287"/>
    </location>
</feature>
<dbReference type="PANTHER" id="PTHR42789:SF1">
    <property type="entry name" value="D-ISOMER SPECIFIC 2-HYDROXYACID DEHYDROGENASE FAMILY PROTEIN (AFU_ORTHOLOGUE AFUA_6G10090)"/>
    <property type="match status" value="1"/>
</dbReference>
<dbReference type="EC" id="1.1.1.95" evidence="7"/>
<dbReference type="EMBL" id="JAVDSB010000009">
    <property type="protein sequence ID" value="MDR6553195.1"/>
    <property type="molecule type" value="Genomic_DNA"/>
</dbReference>
<feature type="domain" description="D-isomer specific 2-hydroxyacid dehydrogenase catalytic" evidence="5">
    <location>
        <begin position="37"/>
        <end position="319"/>
    </location>
</feature>
<dbReference type="InterPro" id="IPR043322">
    <property type="entry name" value="CtBP"/>
</dbReference>
<dbReference type="Proteomes" id="UP001267290">
    <property type="component" value="Unassembled WGS sequence"/>
</dbReference>
<dbReference type="SUPFAM" id="SSF51735">
    <property type="entry name" value="NAD(P)-binding Rossmann-fold domains"/>
    <property type="match status" value="1"/>
</dbReference>
<evidence type="ECO:0000259" key="5">
    <source>
        <dbReference type="Pfam" id="PF00389"/>
    </source>
</evidence>
<evidence type="ECO:0000256" key="4">
    <source>
        <dbReference type="RuleBase" id="RU003719"/>
    </source>
</evidence>
<keyword evidence="3" id="KW-0520">NAD</keyword>
<organism evidence="7 8">
    <name type="scientific">Paenibacillus qinlingensis</name>
    <dbReference type="NCBI Taxonomy" id="1837343"/>
    <lineage>
        <taxon>Bacteria</taxon>
        <taxon>Bacillati</taxon>
        <taxon>Bacillota</taxon>
        <taxon>Bacilli</taxon>
        <taxon>Bacillales</taxon>
        <taxon>Paenibacillaceae</taxon>
        <taxon>Paenibacillus</taxon>
    </lineage>
</organism>
<dbReference type="Pfam" id="PF02826">
    <property type="entry name" value="2-Hacid_dh_C"/>
    <property type="match status" value="1"/>
</dbReference>
<gene>
    <name evidence="7" type="ORF">J2736_004402</name>
</gene>
<keyword evidence="2 4" id="KW-0560">Oxidoreductase</keyword>